<dbReference type="Pfam" id="PF04116">
    <property type="entry name" value="FA_hydroxylase"/>
    <property type="match status" value="1"/>
</dbReference>
<dbReference type="STRING" id="391625.PPSIR1_37184"/>
<keyword evidence="3 7" id="KW-1133">Transmembrane helix</keyword>
<dbReference type="PANTHER" id="PTHR21624:SF1">
    <property type="entry name" value="ALKYLGLYCEROL MONOOXYGENASE"/>
    <property type="match status" value="1"/>
</dbReference>
<accession>A6G0K2</accession>
<feature type="transmembrane region" description="Helical" evidence="7">
    <location>
        <begin position="7"/>
        <end position="26"/>
    </location>
</feature>
<dbReference type="InterPro" id="IPR006694">
    <property type="entry name" value="Fatty_acid_hydroxylase"/>
</dbReference>
<feature type="domain" description="Fatty acid hydroxylase" evidence="8">
    <location>
        <begin position="89"/>
        <end position="222"/>
    </location>
</feature>
<evidence type="ECO:0000313" key="10">
    <source>
        <dbReference type="Proteomes" id="UP000005801"/>
    </source>
</evidence>
<evidence type="ECO:0000256" key="1">
    <source>
        <dbReference type="ARBA" id="ARBA00004127"/>
    </source>
</evidence>
<protein>
    <recommendedName>
        <fullName evidence="8">Fatty acid hydroxylase domain-containing protein</fullName>
    </recommendedName>
</protein>
<evidence type="ECO:0000256" key="3">
    <source>
        <dbReference type="ARBA" id="ARBA00022989"/>
    </source>
</evidence>
<comment type="subcellular location">
    <subcellularLocation>
        <location evidence="1">Endomembrane system</location>
        <topology evidence="1">Multi-pass membrane protein</topology>
    </subcellularLocation>
</comment>
<dbReference type="GO" id="GO:0012505">
    <property type="term" value="C:endomembrane system"/>
    <property type="evidence" value="ECO:0007669"/>
    <property type="project" value="UniProtKB-SubCell"/>
</dbReference>
<comment type="caution">
    <text evidence="9">The sequence shown here is derived from an EMBL/GenBank/DDBJ whole genome shotgun (WGS) entry which is preliminary data.</text>
</comment>
<evidence type="ECO:0000313" key="9">
    <source>
        <dbReference type="EMBL" id="EDM80648.1"/>
    </source>
</evidence>
<dbReference type="GO" id="GO:0016020">
    <property type="term" value="C:membrane"/>
    <property type="evidence" value="ECO:0007669"/>
    <property type="project" value="GOC"/>
</dbReference>
<dbReference type="RefSeq" id="WP_006970251.1">
    <property type="nucleotide sequence ID" value="NZ_ABCS01000009.1"/>
</dbReference>
<dbReference type="eggNOG" id="COG3000">
    <property type="taxonomic scope" value="Bacteria"/>
</dbReference>
<feature type="transmembrane region" description="Helical" evidence="7">
    <location>
        <begin position="80"/>
        <end position="102"/>
    </location>
</feature>
<reference evidence="9 10" key="1">
    <citation type="submission" date="2007-06" db="EMBL/GenBank/DDBJ databases">
        <authorList>
            <person name="Shimkets L."/>
            <person name="Ferriera S."/>
            <person name="Johnson J."/>
            <person name="Kravitz S."/>
            <person name="Beeson K."/>
            <person name="Sutton G."/>
            <person name="Rogers Y.-H."/>
            <person name="Friedman R."/>
            <person name="Frazier M."/>
            <person name="Venter J.C."/>
        </authorList>
    </citation>
    <scope>NUCLEOTIDE SEQUENCE [LARGE SCALE GENOMIC DNA]</scope>
    <source>
        <strain evidence="9 10">SIR-1</strain>
    </source>
</reference>
<evidence type="ECO:0000256" key="5">
    <source>
        <dbReference type="ARBA" id="ARBA00023098"/>
    </source>
</evidence>
<dbReference type="Proteomes" id="UP000005801">
    <property type="component" value="Unassembled WGS sequence"/>
</dbReference>
<sequence length="288" mass="32840">MDGLVKLAAEGQTYLILLPAYTVLLLGERIAHELTSDRQWDDRDGAANLAITVAYLGLDVLIGWLLPLALMTLLYEHARVVTLGGWLGWLIAFLLHDLIWYVDHRLAHRVGLLWAMHHVHHSSREFNMTVASRGFLLDNSISRPLFYLLPVLGVAPLQFIVIRVLVSVFGIVQHTRLIPRLGWLDRVLATPSSHRVHHGVDAQYIDKNYGEVLMVWDHLFGTYQAEEHEPRYGTTTPLDSYNPARIEVAGFAWLLARTRSAPTWADKLRYLVMPPEWSHEEELGPQRP</sequence>
<dbReference type="GO" id="GO:0050479">
    <property type="term" value="F:glyceryl-ether monooxygenase activity"/>
    <property type="evidence" value="ECO:0007669"/>
    <property type="project" value="TreeGrafter"/>
</dbReference>
<feature type="transmembrane region" description="Helical" evidence="7">
    <location>
        <begin position="46"/>
        <end position="68"/>
    </location>
</feature>
<dbReference type="GO" id="GO:0006643">
    <property type="term" value="P:membrane lipid metabolic process"/>
    <property type="evidence" value="ECO:0007669"/>
    <property type="project" value="TreeGrafter"/>
</dbReference>
<keyword evidence="6 7" id="KW-0472">Membrane</keyword>
<dbReference type="OrthoDB" id="5291790at2"/>
<evidence type="ECO:0000256" key="4">
    <source>
        <dbReference type="ARBA" id="ARBA00023002"/>
    </source>
</evidence>
<keyword evidence="5" id="KW-0443">Lipid metabolism</keyword>
<dbReference type="InterPro" id="IPR051689">
    <property type="entry name" value="Sterol_desaturase/TMEM195"/>
</dbReference>
<keyword evidence="2 7" id="KW-0812">Transmembrane</keyword>
<gene>
    <name evidence="9" type="ORF">PPSIR1_37184</name>
</gene>
<evidence type="ECO:0000256" key="2">
    <source>
        <dbReference type="ARBA" id="ARBA00022692"/>
    </source>
</evidence>
<dbReference type="EMBL" id="ABCS01000009">
    <property type="protein sequence ID" value="EDM80648.1"/>
    <property type="molecule type" value="Genomic_DNA"/>
</dbReference>
<evidence type="ECO:0000256" key="6">
    <source>
        <dbReference type="ARBA" id="ARBA00023136"/>
    </source>
</evidence>
<dbReference type="GO" id="GO:0005506">
    <property type="term" value="F:iron ion binding"/>
    <property type="evidence" value="ECO:0007669"/>
    <property type="project" value="InterPro"/>
</dbReference>
<organism evidence="9 10">
    <name type="scientific">Plesiocystis pacifica SIR-1</name>
    <dbReference type="NCBI Taxonomy" id="391625"/>
    <lineage>
        <taxon>Bacteria</taxon>
        <taxon>Pseudomonadati</taxon>
        <taxon>Myxococcota</taxon>
        <taxon>Polyangia</taxon>
        <taxon>Nannocystales</taxon>
        <taxon>Nannocystaceae</taxon>
        <taxon>Plesiocystis</taxon>
    </lineage>
</organism>
<evidence type="ECO:0000259" key="8">
    <source>
        <dbReference type="Pfam" id="PF04116"/>
    </source>
</evidence>
<keyword evidence="4" id="KW-0560">Oxidoreductase</keyword>
<evidence type="ECO:0000256" key="7">
    <source>
        <dbReference type="SAM" id="Phobius"/>
    </source>
</evidence>
<name>A6G0K2_9BACT</name>
<proteinExistence type="predicted"/>
<keyword evidence="10" id="KW-1185">Reference proteome</keyword>
<dbReference type="AlphaFoldDB" id="A6G0K2"/>
<dbReference type="GO" id="GO:0008610">
    <property type="term" value="P:lipid biosynthetic process"/>
    <property type="evidence" value="ECO:0007669"/>
    <property type="project" value="InterPro"/>
</dbReference>
<feature type="transmembrane region" description="Helical" evidence="7">
    <location>
        <begin position="145"/>
        <end position="172"/>
    </location>
</feature>
<dbReference type="PANTHER" id="PTHR21624">
    <property type="entry name" value="STEROL DESATURASE-RELATED PROTEIN"/>
    <property type="match status" value="1"/>
</dbReference>